<evidence type="ECO:0000256" key="7">
    <source>
        <dbReference type="SAM" id="Phobius"/>
    </source>
</evidence>
<comment type="pathway">
    <text evidence="2">Quinol/quinone metabolism; menaquinone biosynthesis.</text>
</comment>
<comment type="subcellular location">
    <subcellularLocation>
        <location evidence="1">Cell membrane</location>
        <topology evidence="1">Multi-pass membrane protein</topology>
    </subcellularLocation>
</comment>
<evidence type="ECO:0000256" key="2">
    <source>
        <dbReference type="ARBA" id="ARBA00004863"/>
    </source>
</evidence>
<dbReference type="GO" id="GO:0009234">
    <property type="term" value="P:menaquinone biosynthetic process"/>
    <property type="evidence" value="ECO:0007669"/>
    <property type="project" value="UniProtKB-UniPathway"/>
</dbReference>
<keyword evidence="5 7" id="KW-1133">Transmembrane helix</keyword>
<gene>
    <name evidence="8" type="primary">menA</name>
    <name evidence="8" type="ORF">HULAa36F11_00030</name>
</gene>
<feature type="transmembrane region" description="Helical" evidence="7">
    <location>
        <begin position="58"/>
        <end position="75"/>
    </location>
</feature>
<dbReference type="EC" id="2.5.1.74" evidence="8"/>
<dbReference type="InterPro" id="IPR000537">
    <property type="entry name" value="UbiA_prenyltransferase"/>
</dbReference>
<dbReference type="GO" id="GO:0005886">
    <property type="term" value="C:plasma membrane"/>
    <property type="evidence" value="ECO:0007669"/>
    <property type="project" value="UniProtKB-SubCell"/>
</dbReference>
<dbReference type="GO" id="GO:0046428">
    <property type="term" value="F:1,4-dihydroxy-2-naphthoate polyprenyltransferase activity"/>
    <property type="evidence" value="ECO:0007669"/>
    <property type="project" value="UniProtKB-EC"/>
</dbReference>
<evidence type="ECO:0000256" key="4">
    <source>
        <dbReference type="ARBA" id="ARBA00022692"/>
    </source>
</evidence>
<keyword evidence="8" id="KW-0808">Transferase</keyword>
<evidence type="ECO:0000256" key="1">
    <source>
        <dbReference type="ARBA" id="ARBA00004651"/>
    </source>
</evidence>
<evidence type="ECO:0000313" key="8">
    <source>
        <dbReference type="EMBL" id="QOV09147.1"/>
    </source>
</evidence>
<feature type="transmembrane region" description="Helical" evidence="7">
    <location>
        <begin position="226"/>
        <end position="251"/>
    </location>
</feature>
<feature type="transmembrane region" description="Helical" evidence="7">
    <location>
        <begin position="301"/>
        <end position="323"/>
    </location>
</feature>
<keyword evidence="3" id="KW-0474">Menaquinone biosynthesis</keyword>
<accession>A0A871YCF0</accession>
<dbReference type="AlphaFoldDB" id="A0A871YCF0"/>
<organism evidence="8">
    <name type="scientific">uncultured Thermoplasmata archaeon</name>
    <dbReference type="NCBI Taxonomy" id="376542"/>
    <lineage>
        <taxon>Archaea</taxon>
        <taxon>Methanobacteriati</taxon>
        <taxon>Thermoplasmatota</taxon>
        <taxon>Thermoplasmata</taxon>
        <taxon>environmental samples</taxon>
    </lineage>
</organism>
<feature type="transmembrane region" description="Helical" evidence="7">
    <location>
        <begin position="21"/>
        <end position="38"/>
    </location>
</feature>
<dbReference type="Pfam" id="PF01040">
    <property type="entry name" value="UbiA"/>
    <property type="match status" value="1"/>
</dbReference>
<feature type="transmembrane region" description="Helical" evidence="7">
    <location>
        <begin position="110"/>
        <end position="143"/>
    </location>
</feature>
<evidence type="ECO:0000256" key="5">
    <source>
        <dbReference type="ARBA" id="ARBA00022989"/>
    </source>
</evidence>
<dbReference type="CDD" id="cd13962">
    <property type="entry name" value="PT_UbiA_UBIAD1"/>
    <property type="match status" value="1"/>
</dbReference>
<proteinExistence type="predicted"/>
<dbReference type="EMBL" id="MW122884">
    <property type="protein sequence ID" value="QOV09147.1"/>
    <property type="molecule type" value="Genomic_DNA"/>
</dbReference>
<dbReference type="UniPathway" id="UPA00079"/>
<dbReference type="InterPro" id="IPR026046">
    <property type="entry name" value="UBIAD1"/>
</dbReference>
<feature type="transmembrane region" description="Helical" evidence="7">
    <location>
        <begin position="163"/>
        <end position="191"/>
    </location>
</feature>
<dbReference type="InterPro" id="IPR050475">
    <property type="entry name" value="Prenyltransferase_related"/>
</dbReference>
<dbReference type="InterPro" id="IPR044878">
    <property type="entry name" value="UbiA_sf"/>
</dbReference>
<evidence type="ECO:0000256" key="6">
    <source>
        <dbReference type="ARBA" id="ARBA00023136"/>
    </source>
</evidence>
<reference evidence="8" key="1">
    <citation type="submission" date="2020-10" db="EMBL/GenBank/DDBJ databases">
        <title>Diverse heliorhodopsins detected via functional metagenomics in peat lake Actinobacteria, Chloroflexi and Archaea.</title>
        <authorList>
            <person name="Chazan A."/>
            <person name="Rozenberg A."/>
            <person name="Tahan R."/>
            <person name="Mannen K."/>
            <person name="Nagata T."/>
            <person name="Yaish S."/>
            <person name="Larom S."/>
            <person name="Kandori H."/>
            <person name="Inoue K."/>
            <person name="Beja O."/>
            <person name="Pushkarev A."/>
        </authorList>
    </citation>
    <scope>NUCLEOTIDE SEQUENCE</scope>
</reference>
<dbReference type="PANTHER" id="PTHR42723:SF1">
    <property type="entry name" value="CHLOROPHYLL SYNTHASE, CHLOROPLASTIC"/>
    <property type="match status" value="1"/>
</dbReference>
<name>A0A871YCF0_9ARCH</name>
<sequence length="324" mass="37643">MTSKIKGLKHIIYDLSRINEWWLISAGFVLFAFLPYTFMHHGRVLDIEMFRILFTDPAVYIALLIVFSAQIFLFASNDYFDRDVDALDPGKRVRNPVCDGRVTLAGVRALLIVTAIIPLIASLYFGLLAFLFSALAMFIFYYYTAPPLRFKNKVFLDVLSHGLFVNTFPYFFCLVALMDFTVGTVFLLFAIMMRSTMAQMLQEIRDYHIDSQVEKNTVVVLGQKRAIWVVFSVYIVLFTVTTCLMLSYELFGWGIPMYYSIILILAISYIPIFRKLLKAKDYNREIERLWMGQGRTNRWQVAQYFASFSIYFILVIFLIITGYS</sequence>
<dbReference type="Gene3D" id="1.10.357.140">
    <property type="entry name" value="UbiA prenyltransferase"/>
    <property type="match status" value="1"/>
</dbReference>
<keyword evidence="6 7" id="KW-0472">Membrane</keyword>
<protein>
    <submittedName>
        <fullName evidence="8">1,4-dihydroxy-2-naphthoate octaprenyltransferase</fullName>
        <ecNumber evidence="8">2.5.1.74</ecNumber>
    </submittedName>
</protein>
<dbReference type="PANTHER" id="PTHR42723">
    <property type="entry name" value="CHLOROPHYLL SYNTHASE"/>
    <property type="match status" value="1"/>
</dbReference>
<evidence type="ECO:0000256" key="3">
    <source>
        <dbReference type="ARBA" id="ARBA00022428"/>
    </source>
</evidence>
<feature type="transmembrane region" description="Helical" evidence="7">
    <location>
        <begin position="257"/>
        <end position="277"/>
    </location>
</feature>
<keyword evidence="4 7" id="KW-0812">Transmembrane</keyword>